<feature type="domain" description="Solute-binding protein family 3/N-terminal" evidence="3">
    <location>
        <begin position="64"/>
        <end position="307"/>
    </location>
</feature>
<proteinExistence type="predicted"/>
<keyword evidence="1 2" id="KW-0732">Signal</keyword>
<dbReference type="SMART" id="SM00062">
    <property type="entry name" value="PBPb"/>
    <property type="match status" value="1"/>
</dbReference>
<gene>
    <name evidence="4" type="ORF">DLM65_02220</name>
</gene>
<reference evidence="4 5" key="1">
    <citation type="journal article" date="2017" name="Nature">
        <title>Atmospheric trace gases support primary production in Antarctic desert surface soil.</title>
        <authorList>
            <person name="Ji M."/>
            <person name="Greening C."/>
            <person name="Vanwonterghem I."/>
            <person name="Carere C.R."/>
            <person name="Bay S.K."/>
            <person name="Steen J.A."/>
            <person name="Montgomery K."/>
            <person name="Lines T."/>
            <person name="Beardall J."/>
            <person name="van Dorst J."/>
            <person name="Snape I."/>
            <person name="Stott M.B."/>
            <person name="Hugenholtz P."/>
            <person name="Ferrari B.C."/>
        </authorList>
    </citation>
    <scope>NUCLEOTIDE SEQUENCE [LARGE SCALE GENOMIC DNA]</scope>
    <source>
        <strain evidence="4">RRmetagenome_bin12</strain>
    </source>
</reference>
<dbReference type="SUPFAM" id="SSF53850">
    <property type="entry name" value="Periplasmic binding protein-like II"/>
    <property type="match status" value="1"/>
</dbReference>
<name>A0A2W5ZD05_9BACT</name>
<dbReference type="EMBL" id="QHBU01000038">
    <property type="protein sequence ID" value="PZR83319.1"/>
    <property type="molecule type" value="Genomic_DNA"/>
</dbReference>
<evidence type="ECO:0000313" key="4">
    <source>
        <dbReference type="EMBL" id="PZR83319.1"/>
    </source>
</evidence>
<feature type="chain" id="PRO_5016093157" description="Solute-binding protein family 3/N-terminal domain-containing protein" evidence="2">
    <location>
        <begin position="25"/>
        <end position="334"/>
    </location>
</feature>
<evidence type="ECO:0000259" key="3">
    <source>
        <dbReference type="SMART" id="SM00062"/>
    </source>
</evidence>
<feature type="signal peptide" evidence="2">
    <location>
        <begin position="1"/>
        <end position="24"/>
    </location>
</feature>
<dbReference type="AlphaFoldDB" id="A0A2W5ZD05"/>
<comment type="caution">
    <text evidence="4">The sequence shown here is derived from an EMBL/GenBank/DDBJ whole genome shotgun (WGS) entry which is preliminary data.</text>
</comment>
<dbReference type="Proteomes" id="UP000248724">
    <property type="component" value="Unassembled WGS sequence"/>
</dbReference>
<dbReference type="Gene3D" id="3.40.190.10">
    <property type="entry name" value="Periplasmic binding protein-like II"/>
    <property type="match status" value="2"/>
</dbReference>
<dbReference type="InterPro" id="IPR001638">
    <property type="entry name" value="Solute-binding_3/MltF_N"/>
</dbReference>
<sequence length="334" mass="34505">MGRIGNRAQRGITTAMVLSVLLLAACGSSNNTTTTTAPTSGATEISTQASIAAEVPSAIKSGGPLQIASDASYQPNEFVDPSTGQVKGWDIDLAQAVCKVWGVQCKINNVTFADIIPALLESPPKYVMAWSSYSPTAPREAKGIDFVTYAKVGESWVEHVGGPTISQPSDMCGHTVAVEGGTTEESDAWGYMGANPGGGAIAGDTNNCKTAGKADITVQSFGTQTQADAALSSGRSDFGWLDASVSFYEAKVRAGKLQIGGQTCGIAPYGVALAHSSGLQQATQDAIKYLIDHGFYKQILDSWNVASVGVSTSDVAVNVNTSSGTGTQACVPKY</sequence>
<protein>
    <recommendedName>
        <fullName evidence="3">Solute-binding protein family 3/N-terminal domain-containing protein</fullName>
    </recommendedName>
</protein>
<dbReference type="PROSITE" id="PS51257">
    <property type="entry name" value="PROKAR_LIPOPROTEIN"/>
    <property type="match status" value="1"/>
</dbReference>
<accession>A0A2W5ZD05</accession>
<dbReference type="PANTHER" id="PTHR35936">
    <property type="entry name" value="MEMBRANE-BOUND LYTIC MUREIN TRANSGLYCOSYLASE F"/>
    <property type="match status" value="1"/>
</dbReference>
<evidence type="ECO:0000313" key="5">
    <source>
        <dbReference type="Proteomes" id="UP000248724"/>
    </source>
</evidence>
<evidence type="ECO:0000256" key="1">
    <source>
        <dbReference type="ARBA" id="ARBA00022729"/>
    </source>
</evidence>
<organism evidence="4 5">
    <name type="scientific">Candidatus Aeolococcus gillhamiae</name>
    <dbReference type="NCBI Taxonomy" id="3127015"/>
    <lineage>
        <taxon>Bacteria</taxon>
        <taxon>Bacillati</taxon>
        <taxon>Candidatus Dormiibacterota</taxon>
        <taxon>Candidatus Dormibacteria</taxon>
        <taxon>Candidatus Aeolococcales</taxon>
        <taxon>Candidatus Aeolococcaceae</taxon>
        <taxon>Candidatus Aeolococcus</taxon>
    </lineage>
</organism>
<dbReference type="Pfam" id="PF00497">
    <property type="entry name" value="SBP_bac_3"/>
    <property type="match status" value="1"/>
</dbReference>
<evidence type="ECO:0000256" key="2">
    <source>
        <dbReference type="SAM" id="SignalP"/>
    </source>
</evidence>
<dbReference type="PANTHER" id="PTHR35936:SF17">
    <property type="entry name" value="ARGININE-BINDING EXTRACELLULAR PROTEIN ARTP"/>
    <property type="match status" value="1"/>
</dbReference>